<protein>
    <submittedName>
        <fullName evidence="1">Hemolysin</fullName>
    </submittedName>
</protein>
<organism evidence="1 2">
    <name type="scientific">Fusobacterium animalis D11</name>
    <dbReference type="NCBI Taxonomy" id="556264"/>
    <lineage>
        <taxon>Bacteria</taxon>
        <taxon>Fusobacteriati</taxon>
        <taxon>Fusobacteriota</taxon>
        <taxon>Fusobacteriia</taxon>
        <taxon>Fusobacteriales</taxon>
        <taxon>Fusobacteriaceae</taxon>
        <taxon>Fusobacterium</taxon>
    </lineage>
</organism>
<dbReference type="EMBL" id="ACDS02000043">
    <property type="protein sequence ID" value="EFD80693.1"/>
    <property type="molecule type" value="Genomic_DNA"/>
</dbReference>
<proteinExistence type="predicted"/>
<sequence>MTGYHNNTLIEDEKLGYNIGNLAGYIAGYKILNRPNTYIYKKPNPSLVSANEVTNGEQLLLENKVNSIQSKVFLNDGTLGGTTVANQIRFTDSSGNMFILQNNLTTGERSLQAINSLGQRTYENSLIPYQVNALTGTSTSALTQIIYQIPVMNGATRAMQYSSQWENASLTEAINRFAPNAKPVETSKGKVIYSNNETGVSVVYDKNGNYFRIEDTTKPRGRNYLDINGNDMNNEIVNGKQRGRNRADYQKVTHFNNTD</sequence>
<dbReference type="Proteomes" id="UP000004650">
    <property type="component" value="Unassembled WGS sequence"/>
</dbReference>
<dbReference type="AlphaFoldDB" id="D6BEU6"/>
<accession>D6BEU6</accession>
<evidence type="ECO:0000313" key="2">
    <source>
        <dbReference type="Proteomes" id="UP000004650"/>
    </source>
</evidence>
<gene>
    <name evidence="1" type="ORF">PSAG_00728</name>
</gene>
<evidence type="ECO:0000313" key="1">
    <source>
        <dbReference type="EMBL" id="EFD80693.1"/>
    </source>
</evidence>
<comment type="caution">
    <text evidence="1">The sequence shown here is derived from an EMBL/GenBank/DDBJ whole genome shotgun (WGS) entry which is preliminary data.</text>
</comment>
<reference evidence="1 2" key="2">
    <citation type="submission" date="2013-10" db="EMBL/GenBank/DDBJ databases">
        <title>The Genome Sequence of Fusobacterium nucleatum subsp. animalis D11.</title>
        <authorList>
            <consortium name="The Broad Institute Genomics Platform"/>
            <person name="Earl A."/>
            <person name="Ward D."/>
            <person name="Feldgarden M."/>
            <person name="Gevers D."/>
            <person name="Kostic A."/>
            <person name="Garrett W."/>
            <person name="Young S.K."/>
            <person name="Zeng Q."/>
            <person name="Gargeya S."/>
            <person name="Fitzgerald M."/>
            <person name="Abouelleil A."/>
            <person name="Alvarado L."/>
            <person name="Berlin A.M."/>
            <person name="Chapman S.B."/>
            <person name="Gainer-Dewar J."/>
            <person name="Goldberg J."/>
            <person name="Gnerre S."/>
            <person name="Griggs A."/>
            <person name="Gujja S."/>
            <person name="Hansen M."/>
            <person name="Howarth C."/>
            <person name="Imamovic A."/>
            <person name="Ireland A."/>
            <person name="Larimer J."/>
            <person name="McCowan C."/>
            <person name="Murphy C."/>
            <person name="Pearson M."/>
            <person name="Poon T.W."/>
            <person name="Priest M."/>
            <person name="Roberts A."/>
            <person name="Saif S."/>
            <person name="Shea T."/>
            <person name="Sykes S."/>
            <person name="Wortman J."/>
            <person name="Nusbaum C."/>
            <person name="Birren B."/>
        </authorList>
    </citation>
    <scope>NUCLEOTIDE SEQUENCE [LARGE SCALE GENOMIC DNA]</scope>
    <source>
        <strain evidence="1 2">D11</strain>
    </source>
</reference>
<reference evidence="2" key="1">
    <citation type="submission" date="2009-02" db="EMBL/GenBank/DDBJ databases">
        <title>The Genome Sequence of Shigella sp. D9.</title>
        <authorList>
            <consortium name="The Broad Institute Genome Sequencing Platform"/>
            <person name="Ward D."/>
            <person name="Young S.K."/>
            <person name="Kodira C.D."/>
            <person name="Zeng Q."/>
            <person name="Koehrsen M."/>
            <person name="Alvarado L."/>
            <person name="Berlin A."/>
            <person name="Borenstein D."/>
            <person name="Chen Z."/>
            <person name="Engels R."/>
            <person name="Freedman E."/>
            <person name="Gellesch M."/>
            <person name="Goldberg J."/>
            <person name="Griggs A."/>
            <person name="Gujja S."/>
            <person name="Heiman D."/>
            <person name="Hepburn T."/>
            <person name="Howarth C."/>
            <person name="Jen D."/>
            <person name="Larson L."/>
            <person name="Lewis B."/>
            <person name="Mehta T."/>
            <person name="Park D."/>
            <person name="Pearson M."/>
            <person name="Roberts A."/>
            <person name="Saif S."/>
            <person name="Shea T."/>
            <person name="Shenoy N."/>
            <person name="Sisk P."/>
            <person name="Stolte C."/>
            <person name="Sykes S."/>
            <person name="Walk T."/>
            <person name="White J."/>
            <person name="Yandava C."/>
            <person name="Allen-Vercoe E."/>
            <person name="Strauss J."/>
            <person name="Sibley C."/>
            <person name="White A."/>
            <person name="Ambrose C."/>
            <person name="Lander E."/>
            <person name="Nusbaum C."/>
            <person name="Galagan J."/>
            <person name="Birren B."/>
        </authorList>
    </citation>
    <scope>NUCLEOTIDE SEQUENCE [LARGE SCALE GENOMIC DNA]</scope>
    <source>
        <strain evidence="2">D11</strain>
    </source>
</reference>
<name>D6BEU6_9FUSO</name>
<dbReference type="HOGENOM" id="CLU_1072652_0_0_0"/>